<reference evidence="2 3" key="1">
    <citation type="submission" date="2018-06" db="EMBL/GenBank/DDBJ databases">
        <title>A transcriptomic atlas of mushroom development highlights an independent origin of complex multicellularity.</title>
        <authorList>
            <consortium name="DOE Joint Genome Institute"/>
            <person name="Krizsan K."/>
            <person name="Almasi E."/>
            <person name="Merenyi Z."/>
            <person name="Sahu N."/>
            <person name="Viragh M."/>
            <person name="Koszo T."/>
            <person name="Mondo S."/>
            <person name="Kiss B."/>
            <person name="Balint B."/>
            <person name="Kues U."/>
            <person name="Barry K."/>
            <person name="Hegedus J.C."/>
            <person name="Henrissat B."/>
            <person name="Johnson J."/>
            <person name="Lipzen A."/>
            <person name="Ohm R."/>
            <person name="Nagy I."/>
            <person name="Pangilinan J."/>
            <person name="Yan J."/>
            <person name="Xiong Y."/>
            <person name="Grigoriev I.V."/>
            <person name="Hibbett D.S."/>
            <person name="Nagy L.G."/>
        </authorList>
    </citation>
    <scope>NUCLEOTIDE SEQUENCE [LARGE SCALE GENOMIC DNA]</scope>
    <source>
        <strain evidence="2 3">SZMC22713</strain>
    </source>
</reference>
<dbReference type="InterPro" id="IPR035992">
    <property type="entry name" value="Ricin_B-like_lectins"/>
</dbReference>
<feature type="domain" description="Ricin B lectin" evidence="1">
    <location>
        <begin position="9"/>
        <end position="74"/>
    </location>
</feature>
<evidence type="ECO:0000313" key="3">
    <source>
        <dbReference type="Proteomes" id="UP000294933"/>
    </source>
</evidence>
<keyword evidence="3" id="KW-1185">Reference proteome</keyword>
<gene>
    <name evidence="2" type="ORF">BD410DRAFT_507199</name>
</gene>
<dbReference type="Pfam" id="PF14200">
    <property type="entry name" value="RicinB_lectin_2"/>
    <property type="match status" value="1"/>
</dbReference>
<dbReference type="Proteomes" id="UP000294933">
    <property type="component" value="Unassembled WGS sequence"/>
</dbReference>
<evidence type="ECO:0000313" key="2">
    <source>
        <dbReference type="EMBL" id="TDL18199.1"/>
    </source>
</evidence>
<proteinExistence type="predicted"/>
<evidence type="ECO:0000259" key="1">
    <source>
        <dbReference type="Pfam" id="PF14200"/>
    </source>
</evidence>
<dbReference type="VEuPathDB" id="FungiDB:BD410DRAFT_507199"/>
<dbReference type="InterPro" id="IPR000772">
    <property type="entry name" value="Ricin_B_lectin"/>
</dbReference>
<accession>A0A4Y7PUD9</accession>
<dbReference type="SUPFAM" id="SSF50370">
    <property type="entry name" value="Ricin B-like lectins"/>
    <property type="match status" value="1"/>
</dbReference>
<dbReference type="STRING" id="50990.A0A4Y7PUD9"/>
<dbReference type="AlphaFoldDB" id="A0A4Y7PUD9"/>
<dbReference type="Gene3D" id="2.80.10.50">
    <property type="match status" value="1"/>
</dbReference>
<name>A0A4Y7PUD9_9AGAM</name>
<organism evidence="2 3">
    <name type="scientific">Rickenella mellea</name>
    <dbReference type="NCBI Taxonomy" id="50990"/>
    <lineage>
        <taxon>Eukaryota</taxon>
        <taxon>Fungi</taxon>
        <taxon>Dikarya</taxon>
        <taxon>Basidiomycota</taxon>
        <taxon>Agaricomycotina</taxon>
        <taxon>Agaricomycetes</taxon>
        <taxon>Hymenochaetales</taxon>
        <taxon>Rickenellaceae</taxon>
        <taxon>Rickenella</taxon>
    </lineage>
</organism>
<protein>
    <recommendedName>
        <fullName evidence="1">Ricin B lectin domain-containing protein</fullName>
    </recommendedName>
</protein>
<dbReference type="EMBL" id="ML170211">
    <property type="protein sequence ID" value="TDL18199.1"/>
    <property type="molecule type" value="Genomic_DNA"/>
</dbReference>
<sequence>MAFRAVTGELKTGRYQIQNVQTGQFLELPTSDDNEPVINALQHPAEKQKWDVFECGAGTYKLKNWGQGLWANVARKPQLGSAVICKLAEKQFVIEESRTPGQYRIFMDETELYWILSSGNLGSSITLGRQGDNRNLWSFWTTSRP</sequence>